<dbReference type="InterPro" id="IPR050132">
    <property type="entry name" value="Gln/Glu-tRNA_Ligase"/>
</dbReference>
<dbReference type="GO" id="GO:0006424">
    <property type="term" value="P:glutamyl-tRNA aminoacylation"/>
    <property type="evidence" value="ECO:0007669"/>
    <property type="project" value="TreeGrafter"/>
</dbReference>
<dbReference type="PANTHER" id="PTHR43097">
    <property type="entry name" value="GLUTAMINE-TRNA LIGASE"/>
    <property type="match status" value="1"/>
</dbReference>
<keyword evidence="4" id="KW-0963">Cytoplasm</keyword>
<sequence length="146" mass="16528">MVVGRFGNITITAIHKSKDGEILSVDAQNHPEGDFKTTKLKITWLAHDDVVPATLVEFDHLISKPKLEESDNFQDHLTPVTRAEMRAIGDHGLRNLKTGDVIQLERRGYFRVDQPFLSKDRPLVLFMIPDGKQRAMSTLSTNLAHR</sequence>
<dbReference type="GO" id="GO:0005524">
    <property type="term" value="F:ATP binding"/>
    <property type="evidence" value="ECO:0007669"/>
    <property type="project" value="UniProtKB-KW"/>
</dbReference>
<evidence type="ECO:0000256" key="7">
    <source>
        <dbReference type="ARBA" id="ARBA00022840"/>
    </source>
</evidence>
<feature type="domain" description="tRNA synthetases class I (E and Q) anti-codon binding" evidence="12">
    <location>
        <begin position="41"/>
        <end position="113"/>
    </location>
</feature>
<keyword evidence="8" id="KW-0648">Protein biosynthesis</keyword>
<dbReference type="EMBL" id="QUTA01002383">
    <property type="protein sequence ID" value="RHY27363.1"/>
    <property type="molecule type" value="Genomic_DNA"/>
</dbReference>
<evidence type="ECO:0000259" key="12">
    <source>
        <dbReference type="Pfam" id="PF20974"/>
    </source>
</evidence>
<evidence type="ECO:0000256" key="2">
    <source>
        <dbReference type="ARBA" id="ARBA00008927"/>
    </source>
</evidence>
<organism evidence="13 14">
    <name type="scientific">Aphanomyces astaci</name>
    <name type="common">Crayfish plague agent</name>
    <dbReference type="NCBI Taxonomy" id="112090"/>
    <lineage>
        <taxon>Eukaryota</taxon>
        <taxon>Sar</taxon>
        <taxon>Stramenopiles</taxon>
        <taxon>Oomycota</taxon>
        <taxon>Saprolegniomycetes</taxon>
        <taxon>Saprolegniales</taxon>
        <taxon>Verrucalvaceae</taxon>
        <taxon>Aphanomyces</taxon>
    </lineage>
</organism>
<dbReference type="PANTHER" id="PTHR43097:SF5">
    <property type="entry name" value="GLUTAMATE--TRNA LIGASE"/>
    <property type="match status" value="1"/>
</dbReference>
<evidence type="ECO:0000256" key="1">
    <source>
        <dbReference type="ARBA" id="ARBA00004496"/>
    </source>
</evidence>
<evidence type="ECO:0000256" key="11">
    <source>
        <dbReference type="ARBA" id="ARBA00048351"/>
    </source>
</evidence>
<dbReference type="FunFam" id="2.40.240.10:FF:000004">
    <property type="entry name" value="Glutamyl-tRNA synthetase, cytoplasmic"/>
    <property type="match status" value="1"/>
</dbReference>
<evidence type="ECO:0000313" key="14">
    <source>
        <dbReference type="Proteomes" id="UP000266239"/>
    </source>
</evidence>
<evidence type="ECO:0000256" key="8">
    <source>
        <dbReference type="ARBA" id="ARBA00022917"/>
    </source>
</evidence>
<dbReference type="EC" id="6.1.1.17" evidence="3"/>
<dbReference type="GO" id="GO:0017102">
    <property type="term" value="C:methionyl glutamyl tRNA synthetase complex"/>
    <property type="evidence" value="ECO:0007669"/>
    <property type="project" value="TreeGrafter"/>
</dbReference>
<evidence type="ECO:0000313" key="13">
    <source>
        <dbReference type="EMBL" id="RHY27363.1"/>
    </source>
</evidence>
<evidence type="ECO:0000256" key="3">
    <source>
        <dbReference type="ARBA" id="ARBA00012835"/>
    </source>
</evidence>
<dbReference type="GO" id="GO:0004818">
    <property type="term" value="F:glutamate-tRNA ligase activity"/>
    <property type="evidence" value="ECO:0007669"/>
    <property type="project" value="UniProtKB-EC"/>
</dbReference>
<keyword evidence="5" id="KW-0436">Ligase</keyword>
<dbReference type="Pfam" id="PF20974">
    <property type="entry name" value="tRNA-synt_1c_C2"/>
    <property type="match status" value="1"/>
</dbReference>
<evidence type="ECO:0000256" key="5">
    <source>
        <dbReference type="ARBA" id="ARBA00022598"/>
    </source>
</evidence>
<dbReference type="InterPro" id="IPR020056">
    <property type="entry name" value="Rbsml_bL25/Gln-tRNA_synth_N"/>
</dbReference>
<evidence type="ECO:0000256" key="4">
    <source>
        <dbReference type="ARBA" id="ARBA00022490"/>
    </source>
</evidence>
<reference evidence="13 14" key="1">
    <citation type="submission" date="2018-08" db="EMBL/GenBank/DDBJ databases">
        <title>Aphanomyces genome sequencing and annotation.</title>
        <authorList>
            <person name="Minardi D."/>
            <person name="Oidtmann B."/>
            <person name="Van Der Giezen M."/>
            <person name="Studholme D.J."/>
        </authorList>
    </citation>
    <scope>NUCLEOTIDE SEQUENCE [LARGE SCALE GENOMIC DNA]</scope>
    <source>
        <strain evidence="13 14">Yx</strain>
    </source>
</reference>
<protein>
    <recommendedName>
        <fullName evidence="3">glutamate--tRNA ligase</fullName>
        <ecNumber evidence="3">6.1.1.17</ecNumber>
    </recommendedName>
    <alternativeName>
        <fullName evidence="10">Glutamyl-tRNA synthetase</fullName>
    </alternativeName>
</protein>
<evidence type="ECO:0000256" key="10">
    <source>
        <dbReference type="ARBA" id="ARBA00030865"/>
    </source>
</evidence>
<comment type="subcellular location">
    <subcellularLocation>
        <location evidence="1">Cytoplasm</location>
    </subcellularLocation>
</comment>
<comment type="similarity">
    <text evidence="2">Belongs to the class-I aminoacyl-tRNA synthetase family. Glutamate--tRNA ligase type 2 subfamily.</text>
</comment>
<keyword evidence="9" id="KW-0030">Aminoacyl-tRNA synthetase</keyword>
<evidence type="ECO:0000256" key="6">
    <source>
        <dbReference type="ARBA" id="ARBA00022741"/>
    </source>
</evidence>
<gene>
    <name evidence="13" type="ORF">DYB25_004518</name>
</gene>
<dbReference type="SUPFAM" id="SSF50715">
    <property type="entry name" value="Ribosomal protein L25-like"/>
    <property type="match status" value="1"/>
</dbReference>
<keyword evidence="6" id="KW-0547">Nucleotide-binding</keyword>
<keyword evidence="7" id="KW-0067">ATP-binding</keyword>
<comment type="caution">
    <text evidence="13">The sequence shown here is derived from an EMBL/GenBank/DDBJ whole genome shotgun (WGS) entry which is preliminary data.</text>
</comment>
<dbReference type="GO" id="GO:0005829">
    <property type="term" value="C:cytosol"/>
    <property type="evidence" value="ECO:0007669"/>
    <property type="project" value="TreeGrafter"/>
</dbReference>
<proteinExistence type="inferred from homology"/>
<dbReference type="Gene3D" id="2.40.240.10">
    <property type="entry name" value="Ribosomal Protein L25, Chain P"/>
    <property type="match status" value="1"/>
</dbReference>
<dbReference type="InterPro" id="IPR011035">
    <property type="entry name" value="Ribosomal_bL25/Gln-tRNA_synth"/>
</dbReference>
<dbReference type="Proteomes" id="UP000266239">
    <property type="component" value="Unassembled WGS sequence"/>
</dbReference>
<accession>A0A397BZY9</accession>
<dbReference type="VEuPathDB" id="FungiDB:H257_17677"/>
<name>A0A397BZY9_APHAT</name>
<dbReference type="AlphaFoldDB" id="A0A397BZY9"/>
<evidence type="ECO:0000256" key="9">
    <source>
        <dbReference type="ARBA" id="ARBA00023146"/>
    </source>
</evidence>
<comment type="catalytic activity">
    <reaction evidence="11">
        <text>tRNA(Glu) + L-glutamate + ATP = L-glutamyl-tRNA(Glu) + AMP + diphosphate</text>
        <dbReference type="Rhea" id="RHEA:23540"/>
        <dbReference type="Rhea" id="RHEA-COMP:9663"/>
        <dbReference type="Rhea" id="RHEA-COMP:9680"/>
        <dbReference type="ChEBI" id="CHEBI:29985"/>
        <dbReference type="ChEBI" id="CHEBI:30616"/>
        <dbReference type="ChEBI" id="CHEBI:33019"/>
        <dbReference type="ChEBI" id="CHEBI:78442"/>
        <dbReference type="ChEBI" id="CHEBI:78520"/>
        <dbReference type="ChEBI" id="CHEBI:456215"/>
        <dbReference type="EC" id="6.1.1.17"/>
    </reaction>
</comment>
<dbReference type="InterPro" id="IPR049437">
    <property type="entry name" value="tRNA-synt_1c_C2"/>
</dbReference>